<dbReference type="Gene3D" id="3.40.50.150">
    <property type="entry name" value="Vaccinia Virus protein VP39"/>
    <property type="match status" value="1"/>
</dbReference>
<name>A0ABT1SDG4_9FIRM</name>
<gene>
    <name evidence="4" type="ORF">NE686_15565</name>
</gene>
<dbReference type="InterPro" id="IPR029063">
    <property type="entry name" value="SAM-dependent_MTases_sf"/>
</dbReference>
<evidence type="ECO:0000313" key="4">
    <source>
        <dbReference type="EMBL" id="MCQ4924519.1"/>
    </source>
</evidence>
<comment type="caution">
    <text evidence="4">The sequence shown here is derived from an EMBL/GenBank/DDBJ whole genome shotgun (WGS) entry which is preliminary data.</text>
</comment>
<protein>
    <submittedName>
        <fullName evidence="4">Class I SAM-dependent methyltransferase</fullName>
    </submittedName>
</protein>
<dbReference type="PANTHER" id="PTHR43464:SF19">
    <property type="entry name" value="UBIQUINONE BIOSYNTHESIS O-METHYLTRANSFERASE, MITOCHONDRIAL"/>
    <property type="match status" value="1"/>
</dbReference>
<dbReference type="GO" id="GO:0008168">
    <property type="term" value="F:methyltransferase activity"/>
    <property type="evidence" value="ECO:0007669"/>
    <property type="project" value="UniProtKB-KW"/>
</dbReference>
<evidence type="ECO:0000313" key="5">
    <source>
        <dbReference type="Proteomes" id="UP001524478"/>
    </source>
</evidence>
<dbReference type="GO" id="GO:0032259">
    <property type="term" value="P:methylation"/>
    <property type="evidence" value="ECO:0007669"/>
    <property type="project" value="UniProtKB-KW"/>
</dbReference>
<dbReference type="Pfam" id="PF01209">
    <property type="entry name" value="Ubie_methyltran"/>
    <property type="match status" value="1"/>
</dbReference>
<keyword evidence="2" id="KW-0808">Transferase</keyword>
<dbReference type="PANTHER" id="PTHR43464">
    <property type="entry name" value="METHYLTRANSFERASE"/>
    <property type="match status" value="1"/>
</dbReference>
<keyword evidence="1 4" id="KW-0489">Methyltransferase</keyword>
<dbReference type="CDD" id="cd02440">
    <property type="entry name" value="AdoMet_MTases"/>
    <property type="match status" value="1"/>
</dbReference>
<dbReference type="Proteomes" id="UP001524478">
    <property type="component" value="Unassembled WGS sequence"/>
</dbReference>
<dbReference type="SUPFAM" id="SSF53335">
    <property type="entry name" value="S-adenosyl-L-methionine-dependent methyltransferases"/>
    <property type="match status" value="1"/>
</dbReference>
<dbReference type="RefSeq" id="WP_256312261.1">
    <property type="nucleotide sequence ID" value="NZ_JANGAC010000013.1"/>
</dbReference>
<evidence type="ECO:0000256" key="1">
    <source>
        <dbReference type="ARBA" id="ARBA00022603"/>
    </source>
</evidence>
<evidence type="ECO:0000256" key="3">
    <source>
        <dbReference type="ARBA" id="ARBA00022691"/>
    </source>
</evidence>
<evidence type="ECO:0000256" key="2">
    <source>
        <dbReference type="ARBA" id="ARBA00022679"/>
    </source>
</evidence>
<organism evidence="4 5">
    <name type="scientific">Tissierella carlieri</name>
    <dbReference type="NCBI Taxonomy" id="689904"/>
    <lineage>
        <taxon>Bacteria</taxon>
        <taxon>Bacillati</taxon>
        <taxon>Bacillota</taxon>
        <taxon>Tissierellia</taxon>
        <taxon>Tissierellales</taxon>
        <taxon>Tissierellaceae</taxon>
        <taxon>Tissierella</taxon>
    </lineage>
</organism>
<accession>A0ABT1SDG4</accession>
<reference evidence="4 5" key="1">
    <citation type="submission" date="2022-06" db="EMBL/GenBank/DDBJ databases">
        <title>Isolation of gut microbiota from human fecal samples.</title>
        <authorList>
            <person name="Pamer E.G."/>
            <person name="Barat B."/>
            <person name="Waligurski E."/>
            <person name="Medina S."/>
            <person name="Paddock L."/>
            <person name="Mostad J."/>
        </authorList>
    </citation>
    <scope>NUCLEOTIDE SEQUENCE [LARGE SCALE GENOMIC DNA]</scope>
    <source>
        <strain evidence="4 5">DFI.7.95</strain>
    </source>
</reference>
<keyword evidence="3" id="KW-0949">S-adenosyl-L-methionine</keyword>
<keyword evidence="5" id="KW-1185">Reference proteome</keyword>
<dbReference type="EMBL" id="JANGAC010000013">
    <property type="protein sequence ID" value="MCQ4924519.1"/>
    <property type="molecule type" value="Genomic_DNA"/>
</dbReference>
<sequence>MDYVKAYYDENSTLEWDRLDNPYSRIEFTTTTHLIDKYFKNISNVIDIGSGSGRYSIELIKRGFDVSLLDLSQNLLDIAKKNIENISNKKYDYFCKSALELDFIEGDAFEYALVLGPLYHLHNEEDRLKVINDTYRILKPGGRAIIAYINTWGVLKAAVYEFPDIFEDIGHFDRYLNGNIKFSKEESFTETFFTTAEHAIEEVSKSKLKIISTAGAESFLSGLIMDVKDLYKRDINLYNKFIKKAAEYSEEEQYRNITEHFLIVVEK</sequence>
<proteinExistence type="predicted"/>